<feature type="transmembrane region" description="Helical" evidence="1">
    <location>
        <begin position="114"/>
        <end position="131"/>
    </location>
</feature>
<name>A0A133NNS6_GARVA</name>
<proteinExistence type="predicted"/>
<evidence type="ECO:0008006" key="4">
    <source>
        <dbReference type="Google" id="ProtNLM"/>
    </source>
</evidence>
<evidence type="ECO:0000313" key="2">
    <source>
        <dbReference type="EMBL" id="KXA17927.1"/>
    </source>
</evidence>
<dbReference type="RefSeq" id="WP_060787108.1">
    <property type="nucleotide sequence ID" value="NZ_JBLLPD010000007.1"/>
</dbReference>
<keyword evidence="1" id="KW-0812">Transmembrane</keyword>
<reference evidence="2 3" key="1">
    <citation type="submission" date="2016-01" db="EMBL/GenBank/DDBJ databases">
        <authorList>
            <person name="Oliw E.H."/>
        </authorList>
    </citation>
    <scope>NUCLEOTIDE SEQUENCE [LARGE SCALE GENOMIC DNA]</scope>
    <source>
        <strain evidence="2 3">GED7760B</strain>
    </source>
</reference>
<protein>
    <recommendedName>
        <fullName evidence="4">Beta-carotene 15,15'-monooxygenase</fullName>
    </recommendedName>
</protein>
<dbReference type="PATRIC" id="fig|2702.99.peg.949"/>
<dbReference type="OrthoDB" id="3238956at2"/>
<evidence type="ECO:0000313" key="3">
    <source>
        <dbReference type="Proteomes" id="UP000070558"/>
    </source>
</evidence>
<gene>
    <name evidence="2" type="ORF">HMPREF3216_00971</name>
</gene>
<keyword evidence="1" id="KW-0472">Membrane</keyword>
<sequence length="242" mass="26064">MSINNIQRNAMHNHITIVVTQFIALALLVAAAALPFATAKAVLTVCVLILLALITFWPLQGSTADKAIPFLAGLASMWCATLALKGWLPSSVIDGESEVSIHKFVAAIRPYERWAVNFALILVAATFISFARQMFRENRSNLVRNLSHCLTASIACAALPGWLFLPSIIRFTFSVRILELGVLVGVIGLFAVIILAGLSHLWVKDAKYNSGMIFPQIGTALIPVMMGGMVVYGAGLAMLLVA</sequence>
<comment type="caution">
    <text evidence="2">The sequence shown here is derived from an EMBL/GenBank/DDBJ whole genome shotgun (WGS) entry which is preliminary data.</text>
</comment>
<feature type="transmembrane region" description="Helical" evidence="1">
    <location>
        <begin position="177"/>
        <end position="198"/>
    </location>
</feature>
<accession>A0A133NNS6</accession>
<feature type="transmembrane region" description="Helical" evidence="1">
    <location>
        <begin position="41"/>
        <end position="59"/>
    </location>
</feature>
<organism evidence="2 3">
    <name type="scientific">Gardnerella vaginalis</name>
    <dbReference type="NCBI Taxonomy" id="2702"/>
    <lineage>
        <taxon>Bacteria</taxon>
        <taxon>Bacillati</taxon>
        <taxon>Actinomycetota</taxon>
        <taxon>Actinomycetes</taxon>
        <taxon>Bifidobacteriales</taxon>
        <taxon>Bifidobacteriaceae</taxon>
        <taxon>Gardnerella</taxon>
    </lineage>
</organism>
<feature type="transmembrane region" description="Helical" evidence="1">
    <location>
        <begin position="143"/>
        <end position="165"/>
    </location>
</feature>
<feature type="transmembrane region" description="Helical" evidence="1">
    <location>
        <begin position="68"/>
        <end position="88"/>
    </location>
</feature>
<evidence type="ECO:0000256" key="1">
    <source>
        <dbReference type="SAM" id="Phobius"/>
    </source>
</evidence>
<feature type="transmembrane region" description="Helical" evidence="1">
    <location>
        <begin position="219"/>
        <end position="241"/>
    </location>
</feature>
<keyword evidence="1" id="KW-1133">Transmembrane helix</keyword>
<dbReference type="Proteomes" id="UP000070558">
    <property type="component" value="Unassembled WGS sequence"/>
</dbReference>
<dbReference type="AlphaFoldDB" id="A0A133NNS6"/>
<dbReference type="EMBL" id="LRQA01000041">
    <property type="protein sequence ID" value="KXA17927.1"/>
    <property type="molecule type" value="Genomic_DNA"/>
</dbReference>